<evidence type="ECO:0000313" key="3">
    <source>
        <dbReference type="Proteomes" id="UP000322225"/>
    </source>
</evidence>
<evidence type="ECO:0000313" key="2">
    <source>
        <dbReference type="EMBL" id="WWD20768.1"/>
    </source>
</evidence>
<organism evidence="2 3">
    <name type="scientific">Kwoniella shandongensis</name>
    <dbReference type="NCBI Taxonomy" id="1734106"/>
    <lineage>
        <taxon>Eukaryota</taxon>
        <taxon>Fungi</taxon>
        <taxon>Dikarya</taxon>
        <taxon>Basidiomycota</taxon>
        <taxon>Agaricomycotina</taxon>
        <taxon>Tremellomycetes</taxon>
        <taxon>Tremellales</taxon>
        <taxon>Cryptococcaceae</taxon>
        <taxon>Kwoniella</taxon>
    </lineage>
</organism>
<accession>A0AAJ8MYU5</accession>
<feature type="domain" description="Protein CPL1-like" evidence="1">
    <location>
        <begin position="123"/>
        <end position="183"/>
    </location>
</feature>
<sequence>MVKLYSSPLYSTIQTHATSFVFDACYSSMPTPDDPNAVSFQYGATDVTSCFEACKTYPLVVFSPARQPYCACYTYQLEGNGEEVICDLYTSAYRFTHDPISQASSLARRRSSWDKLRDRSDSYEYLDVSFELESCGGCLNGEFLGNATLSGLDCSTLPGIAQNAVTCTAGQCVAYACRKGYNLVEGVCV</sequence>
<dbReference type="Proteomes" id="UP000322225">
    <property type="component" value="Chromosome 9"/>
</dbReference>
<protein>
    <recommendedName>
        <fullName evidence="1">Protein CPL1-like domain-containing protein</fullName>
    </recommendedName>
</protein>
<reference evidence="2" key="1">
    <citation type="submission" date="2017-08" db="EMBL/GenBank/DDBJ databases">
        <authorList>
            <person name="Cuomo C."/>
            <person name="Billmyre B."/>
            <person name="Heitman J."/>
        </authorList>
    </citation>
    <scope>NUCLEOTIDE SEQUENCE</scope>
    <source>
        <strain evidence="2">CBS 12478</strain>
    </source>
</reference>
<dbReference type="PANTHER" id="PTHR35192:SF2">
    <property type="entry name" value="APPLE DOMAIN-CONTAINING PROTEIN"/>
    <property type="match status" value="1"/>
</dbReference>
<evidence type="ECO:0000259" key="1">
    <source>
        <dbReference type="Pfam" id="PF21671"/>
    </source>
</evidence>
<name>A0AAJ8MYU5_9TREE</name>
<dbReference type="InterPro" id="IPR048661">
    <property type="entry name" value="CPL1-like"/>
</dbReference>
<dbReference type="PANTHER" id="PTHR35192">
    <property type="entry name" value="PROTEIN, PUTATIVE-RELATED"/>
    <property type="match status" value="1"/>
</dbReference>
<dbReference type="KEGG" id="ksn:43587388"/>
<dbReference type="InterPro" id="IPR038955">
    <property type="entry name" value="PriA/CPL1_fungi"/>
</dbReference>
<dbReference type="AlphaFoldDB" id="A0AAJ8MYU5"/>
<dbReference type="EMBL" id="CP144059">
    <property type="protein sequence ID" value="WWD20768.1"/>
    <property type="molecule type" value="Genomic_DNA"/>
</dbReference>
<dbReference type="Pfam" id="PF21671">
    <property type="entry name" value="CPL1-like"/>
    <property type="match status" value="1"/>
</dbReference>
<dbReference type="GeneID" id="43587388"/>
<keyword evidence="3" id="KW-1185">Reference proteome</keyword>
<dbReference type="RefSeq" id="XP_031862590.2">
    <property type="nucleotide sequence ID" value="XM_032003268.2"/>
</dbReference>
<reference evidence="2" key="2">
    <citation type="submission" date="2024-01" db="EMBL/GenBank/DDBJ databases">
        <title>Comparative genomics of Cryptococcus and Kwoniella reveals pathogenesis evolution and contrasting modes of karyotype evolution via chromosome fusion or intercentromeric recombination.</title>
        <authorList>
            <person name="Coelho M.A."/>
            <person name="David-Palma M."/>
            <person name="Shea T."/>
            <person name="Bowers K."/>
            <person name="McGinley-Smith S."/>
            <person name="Mohammad A.W."/>
            <person name="Gnirke A."/>
            <person name="Yurkov A.M."/>
            <person name="Nowrousian M."/>
            <person name="Sun S."/>
            <person name="Cuomo C.A."/>
            <person name="Heitman J."/>
        </authorList>
    </citation>
    <scope>NUCLEOTIDE SEQUENCE</scope>
    <source>
        <strain evidence="2">CBS 12478</strain>
    </source>
</reference>
<proteinExistence type="predicted"/>
<gene>
    <name evidence="2" type="ORF">CI109_105245</name>
</gene>